<dbReference type="EMBL" id="AMQN01005316">
    <property type="status" value="NOT_ANNOTATED_CDS"/>
    <property type="molecule type" value="Genomic_DNA"/>
</dbReference>
<keyword evidence="4" id="KW-1185">Reference proteome</keyword>
<evidence type="ECO:0000313" key="4">
    <source>
        <dbReference type="Proteomes" id="UP000014760"/>
    </source>
</evidence>
<accession>R7V2K1</accession>
<dbReference type="HOGENOM" id="CLU_1070578_0_0_1"/>
<dbReference type="EMBL" id="AMQN01005317">
    <property type="status" value="NOT_ANNOTATED_CDS"/>
    <property type="molecule type" value="Genomic_DNA"/>
</dbReference>
<dbReference type="Proteomes" id="UP000014760">
    <property type="component" value="Unassembled WGS sequence"/>
</dbReference>
<gene>
    <name evidence="2" type="ORF">CAPTEDRAFT_192582</name>
</gene>
<dbReference type="EnsemblMetazoa" id="CapteT192582">
    <property type="protein sequence ID" value="CapteP192582"/>
    <property type="gene ID" value="CapteG192582"/>
</dbReference>
<sequence length="260" mass="31357">MREKEGESSGIRPVVMEFGSEQGKWKVLERDDEFARVFLEVDMSKEEQEVTKNKRVERKKQKEREREEGGKSGEIYGSGYEWEIFEQDLGGALVWNENVRKNVERMQNEYGRYMWRLERTVRNAAVHGESGWSLFWERQVKAKVAFVRLREEWMRRWREERGDEDLVEGVLGFAVTSADLERLVLRSVGKIWKEQKRLYILEIEDVNKEKLERQIVTMPKQRHFNPINLNQRLAFLTRHRMLALSHFIRLSEWLYFHVYL</sequence>
<reference evidence="4" key="1">
    <citation type="submission" date="2012-12" db="EMBL/GenBank/DDBJ databases">
        <authorList>
            <person name="Hellsten U."/>
            <person name="Grimwood J."/>
            <person name="Chapman J.A."/>
            <person name="Shapiro H."/>
            <person name="Aerts A."/>
            <person name="Otillar R.P."/>
            <person name="Terry A.Y."/>
            <person name="Boore J.L."/>
            <person name="Simakov O."/>
            <person name="Marletaz F."/>
            <person name="Cho S.-J."/>
            <person name="Edsinger-Gonzales E."/>
            <person name="Havlak P."/>
            <person name="Kuo D.-H."/>
            <person name="Larsson T."/>
            <person name="Lv J."/>
            <person name="Arendt D."/>
            <person name="Savage R."/>
            <person name="Osoegawa K."/>
            <person name="de Jong P."/>
            <person name="Lindberg D.R."/>
            <person name="Seaver E.C."/>
            <person name="Weisblat D.A."/>
            <person name="Putnam N.H."/>
            <person name="Grigoriev I.V."/>
            <person name="Rokhsar D.S."/>
        </authorList>
    </citation>
    <scope>NUCLEOTIDE SEQUENCE</scope>
    <source>
        <strain evidence="4">I ESC-2004</strain>
    </source>
</reference>
<dbReference type="AlphaFoldDB" id="R7V2K1"/>
<proteinExistence type="predicted"/>
<evidence type="ECO:0000313" key="2">
    <source>
        <dbReference type="EMBL" id="ELU12759.1"/>
    </source>
</evidence>
<dbReference type="EMBL" id="KB295685">
    <property type="protein sequence ID" value="ELU12759.1"/>
    <property type="molecule type" value="Genomic_DNA"/>
</dbReference>
<name>R7V2K1_CAPTE</name>
<evidence type="ECO:0000313" key="3">
    <source>
        <dbReference type="EnsemblMetazoa" id="CapteP192582"/>
    </source>
</evidence>
<reference evidence="2 4" key="2">
    <citation type="journal article" date="2013" name="Nature">
        <title>Insights into bilaterian evolution from three spiralian genomes.</title>
        <authorList>
            <person name="Simakov O."/>
            <person name="Marletaz F."/>
            <person name="Cho S.J."/>
            <person name="Edsinger-Gonzales E."/>
            <person name="Havlak P."/>
            <person name="Hellsten U."/>
            <person name="Kuo D.H."/>
            <person name="Larsson T."/>
            <person name="Lv J."/>
            <person name="Arendt D."/>
            <person name="Savage R."/>
            <person name="Osoegawa K."/>
            <person name="de Jong P."/>
            <person name="Grimwood J."/>
            <person name="Chapman J.A."/>
            <person name="Shapiro H."/>
            <person name="Aerts A."/>
            <person name="Otillar R.P."/>
            <person name="Terry A.Y."/>
            <person name="Boore J.L."/>
            <person name="Grigoriev I.V."/>
            <person name="Lindberg D.R."/>
            <person name="Seaver E.C."/>
            <person name="Weisblat D.A."/>
            <person name="Putnam N.H."/>
            <person name="Rokhsar D.S."/>
        </authorList>
    </citation>
    <scope>NUCLEOTIDE SEQUENCE</scope>
    <source>
        <strain evidence="2 4">I ESC-2004</strain>
    </source>
</reference>
<reference evidence="3" key="3">
    <citation type="submission" date="2015-06" db="UniProtKB">
        <authorList>
            <consortium name="EnsemblMetazoa"/>
        </authorList>
    </citation>
    <scope>IDENTIFICATION</scope>
</reference>
<organism evidence="2">
    <name type="scientific">Capitella teleta</name>
    <name type="common">Polychaete worm</name>
    <dbReference type="NCBI Taxonomy" id="283909"/>
    <lineage>
        <taxon>Eukaryota</taxon>
        <taxon>Metazoa</taxon>
        <taxon>Spiralia</taxon>
        <taxon>Lophotrochozoa</taxon>
        <taxon>Annelida</taxon>
        <taxon>Polychaeta</taxon>
        <taxon>Sedentaria</taxon>
        <taxon>Scolecida</taxon>
        <taxon>Capitellidae</taxon>
        <taxon>Capitella</taxon>
    </lineage>
</organism>
<dbReference type="OrthoDB" id="6508428at2759"/>
<evidence type="ECO:0000256" key="1">
    <source>
        <dbReference type="SAM" id="MobiDB-lite"/>
    </source>
</evidence>
<feature type="region of interest" description="Disordered" evidence="1">
    <location>
        <begin position="46"/>
        <end position="71"/>
    </location>
</feature>
<protein>
    <submittedName>
        <fullName evidence="2 3">Uncharacterized protein</fullName>
    </submittedName>
</protein>